<organism evidence="2 3">
    <name type="scientific">Effrenium voratum</name>
    <dbReference type="NCBI Taxonomy" id="2562239"/>
    <lineage>
        <taxon>Eukaryota</taxon>
        <taxon>Sar</taxon>
        <taxon>Alveolata</taxon>
        <taxon>Dinophyceae</taxon>
        <taxon>Suessiales</taxon>
        <taxon>Symbiodiniaceae</taxon>
        <taxon>Effrenium</taxon>
    </lineage>
</organism>
<gene>
    <name evidence="2" type="ORF">EVOR1521_LOCUS7003</name>
</gene>
<evidence type="ECO:0000256" key="1">
    <source>
        <dbReference type="SAM" id="MobiDB-lite"/>
    </source>
</evidence>
<evidence type="ECO:0000313" key="3">
    <source>
        <dbReference type="Proteomes" id="UP001178507"/>
    </source>
</evidence>
<feature type="region of interest" description="Disordered" evidence="1">
    <location>
        <begin position="218"/>
        <end position="293"/>
    </location>
</feature>
<feature type="compositionally biased region" description="Low complexity" evidence="1">
    <location>
        <begin position="221"/>
        <end position="280"/>
    </location>
</feature>
<name>A0AA36MSE0_9DINO</name>
<comment type="caution">
    <text evidence="2">The sequence shown here is derived from an EMBL/GenBank/DDBJ whole genome shotgun (WGS) entry which is preliminary data.</text>
</comment>
<evidence type="ECO:0000313" key="2">
    <source>
        <dbReference type="EMBL" id="CAJ1378463.1"/>
    </source>
</evidence>
<reference evidence="2" key="1">
    <citation type="submission" date="2023-08" db="EMBL/GenBank/DDBJ databases">
        <authorList>
            <person name="Chen Y."/>
            <person name="Shah S."/>
            <person name="Dougan E. K."/>
            <person name="Thang M."/>
            <person name="Chan C."/>
        </authorList>
    </citation>
    <scope>NUCLEOTIDE SEQUENCE</scope>
</reference>
<proteinExistence type="predicted"/>
<dbReference type="Proteomes" id="UP001178507">
    <property type="component" value="Unassembled WGS sequence"/>
</dbReference>
<keyword evidence="3" id="KW-1185">Reference proteome</keyword>
<feature type="compositionally biased region" description="Polar residues" evidence="1">
    <location>
        <begin position="281"/>
        <end position="293"/>
    </location>
</feature>
<protein>
    <submittedName>
        <fullName evidence="2">Uncharacterized protein</fullName>
    </submittedName>
</protein>
<dbReference type="AlphaFoldDB" id="A0AA36MSE0"/>
<accession>A0AA36MSE0</accession>
<sequence>MPSNYSALFSVIDVADAPPTYLLYVENDVDLLSAFHRDCRKGDAWAIEPHFQIASCVYSSAEGCRQYRTTWSHQKDSPAPYLHGAGLPVKDCTLHVVGVRQTLQLEGLTRGFDLTAENALAQAVANASMLPPGAIAIAVLGGASSRRLAETTGQVTLQLSLASDDTTVGDVALSLNGLQSNQPFLSEAATAMGETSLSVALVGNMTAVDGSSEEAVVELQTTTATTTADASSTSGASTSDTAASTSVSGASTSDTAASTSVSGASTSDTAASTSMPTSSANGTTSWNDSGTSSGIFESETSNLTTCLLRPLLLMIFVRFWQ</sequence>
<dbReference type="EMBL" id="CAUJNA010000546">
    <property type="protein sequence ID" value="CAJ1378463.1"/>
    <property type="molecule type" value="Genomic_DNA"/>
</dbReference>